<sequence length="940" mass="105194">MKFNHLKKDVDSELAIYAGDLVGFLEKSTKEHPEWRVPIEDLLVTSQQCAEMSPDDFWEKCEDIVQNLDDRRQELPTGPLKQVHTRILFILTRCTRLLNFQKEGVYDGDHVLGFHQFSDLGVYPTNSGRMLKSLLSSGDFKERLMRRRIHEHEISASGSPSRRSRISSWKKLPSAAEKNQKKENKYDGAPSREVLESFLRADQVRVGLNDNAGILDVSSKILEKPIDPSLEGQEAPGAEHETSDGKMKMICRICDFEIPTVNAESHFGVCTFADRCDMKGLSVDQRLERVADILEKILECWLSKCSDNAAICHEDGRASTSTTTEESDLTADQNILSCPPSTNAVEYVAEVIGSATTRDLNDIPSMWLNTNSTTLDQGLMVLSSGSVTPNSPLPTPDSSQINFLLSGVCALSEHENAQQIQSLLNIVRNIISVTSIDYSSLEYLSSYLEELNNAIDNRKVDALVVETFGRRIEVLLQEKFVHLCGQIDDGYNDSPYLMHDDDGSLETDSSCSSKTSGRKLKDRTSIEDFEIIKPISRGAFGRVFLAKKRITGDFFAIKVLKKADMIRKNAVESTLAERNILISVRNPFVVRFFYSFTCKENLYLVMEYLNGGDLYSLLRNLGCLDEEMARTYIAELVLALEYLHSVNVIHRDLKPDNLLISRDGHIKLTDFGLSKVGLINSTDDLSGPDVSSSILTGDHKPMPASVRAEKRDQRQKQSAIGTPDYLAPEILLGMQHGPTADWWSVGIILYELLVGIPPFNAEHPQKIFDNIMNRDIPWPQVPEEMSYEARDLIDKLLMENPVQRLGATGAGEVKKHPFFANVNWDMLTMKKATFIPSPDGNDDTSYFACRHTWNATDDLIRAPPNDEDCTTDTSCCSSPPSTDQDEDGDECSQLAGFEGPNLYPTYSFSNFSFKNLSQLASINYDLITKSSKDSSEASHP</sequence>
<evidence type="ECO:0000313" key="1">
    <source>
        <dbReference type="EMBL" id="KAH7681204.1"/>
    </source>
</evidence>
<keyword evidence="1" id="KW-0418">Kinase</keyword>
<protein>
    <submittedName>
        <fullName evidence="1">Non-specific serine/threonine protein kinase protein</fullName>
        <ecNumber evidence="1">2.7.11.1</ecNumber>
    </submittedName>
</protein>
<name>A0ACB7W1D9_DIOAL</name>
<keyword evidence="1" id="KW-0808">Transferase</keyword>
<dbReference type="EMBL" id="CM037015">
    <property type="protein sequence ID" value="KAH7681204.1"/>
    <property type="molecule type" value="Genomic_DNA"/>
</dbReference>
<reference evidence="2" key="1">
    <citation type="journal article" date="2022" name="Nat. Commun.">
        <title>Chromosome evolution and the genetic basis of agronomically important traits in greater yam.</title>
        <authorList>
            <person name="Bredeson J.V."/>
            <person name="Lyons J.B."/>
            <person name="Oniyinde I.O."/>
            <person name="Okereke N.R."/>
            <person name="Kolade O."/>
            <person name="Nnabue I."/>
            <person name="Nwadili C.O."/>
            <person name="Hribova E."/>
            <person name="Parker M."/>
            <person name="Nwogha J."/>
            <person name="Shu S."/>
            <person name="Carlson J."/>
            <person name="Kariba R."/>
            <person name="Muthemba S."/>
            <person name="Knop K."/>
            <person name="Barton G.J."/>
            <person name="Sherwood A.V."/>
            <person name="Lopez-Montes A."/>
            <person name="Asiedu R."/>
            <person name="Jamnadass R."/>
            <person name="Muchugi A."/>
            <person name="Goodstein D."/>
            <person name="Egesi C.N."/>
            <person name="Featherston J."/>
            <person name="Asfaw A."/>
            <person name="Simpson G.G."/>
            <person name="Dolezel J."/>
            <person name="Hendre P.S."/>
            <person name="Van Deynze A."/>
            <person name="Kumar P.L."/>
            <person name="Obidiegwu J.E."/>
            <person name="Bhattacharjee R."/>
            <person name="Rokhsar D.S."/>
        </authorList>
    </citation>
    <scope>NUCLEOTIDE SEQUENCE [LARGE SCALE GENOMIC DNA]</scope>
    <source>
        <strain evidence="2">cv. TDa95/00328</strain>
    </source>
</reference>
<accession>A0ACB7W1D9</accession>
<evidence type="ECO:0000313" key="2">
    <source>
        <dbReference type="Proteomes" id="UP000827976"/>
    </source>
</evidence>
<dbReference type="EC" id="2.7.11.1" evidence="1"/>
<proteinExistence type="predicted"/>
<gene>
    <name evidence="1" type="ORF">IHE45_05G044900</name>
</gene>
<comment type="caution">
    <text evidence="1">The sequence shown here is derived from an EMBL/GenBank/DDBJ whole genome shotgun (WGS) entry which is preliminary data.</text>
</comment>
<keyword evidence="1" id="KW-0723">Serine/threonine-protein kinase</keyword>
<dbReference type="Proteomes" id="UP000827976">
    <property type="component" value="Chromosome 5"/>
</dbReference>
<organism evidence="1 2">
    <name type="scientific">Dioscorea alata</name>
    <name type="common">Purple yam</name>
    <dbReference type="NCBI Taxonomy" id="55571"/>
    <lineage>
        <taxon>Eukaryota</taxon>
        <taxon>Viridiplantae</taxon>
        <taxon>Streptophyta</taxon>
        <taxon>Embryophyta</taxon>
        <taxon>Tracheophyta</taxon>
        <taxon>Spermatophyta</taxon>
        <taxon>Magnoliopsida</taxon>
        <taxon>Liliopsida</taxon>
        <taxon>Dioscoreales</taxon>
        <taxon>Dioscoreaceae</taxon>
        <taxon>Dioscorea</taxon>
    </lineage>
</organism>
<keyword evidence="2" id="KW-1185">Reference proteome</keyword>